<evidence type="ECO:0000313" key="1">
    <source>
        <dbReference type="Proteomes" id="UP000887577"/>
    </source>
</evidence>
<protein>
    <submittedName>
        <fullName evidence="2">Uncharacterized protein</fullName>
    </submittedName>
</protein>
<accession>A0A914XYV4</accession>
<sequence>MAKNPSTSKCYSKLIRSCKYFFEKNPVVVAADLYCETKICSNKDCDGDEKCCISIDINKVTSKIWLTAGLILNCEHVSNYASLLYQKLYRYEMVRLDLCNQHIIYDEFKHLASCAKSILLINVQITYNDGSVVTLETILGSIPNVENFQYHSEDNRAVITSSTFANILKLKNLNDLNSFHLSNIVETVTVKSLSMFLENHKGTKIYLEFDDSISEEYKLQLDSLVNTVIECETAQHFIVYDGQDDDKYEIMDDRYYNFDE</sequence>
<organism evidence="1 2">
    <name type="scientific">Panagrolaimus superbus</name>
    <dbReference type="NCBI Taxonomy" id="310955"/>
    <lineage>
        <taxon>Eukaryota</taxon>
        <taxon>Metazoa</taxon>
        <taxon>Ecdysozoa</taxon>
        <taxon>Nematoda</taxon>
        <taxon>Chromadorea</taxon>
        <taxon>Rhabditida</taxon>
        <taxon>Tylenchina</taxon>
        <taxon>Panagrolaimomorpha</taxon>
        <taxon>Panagrolaimoidea</taxon>
        <taxon>Panagrolaimidae</taxon>
        <taxon>Panagrolaimus</taxon>
    </lineage>
</organism>
<dbReference type="AlphaFoldDB" id="A0A914XYV4"/>
<proteinExistence type="predicted"/>
<name>A0A914XYV4_9BILA</name>
<evidence type="ECO:0000313" key="2">
    <source>
        <dbReference type="WBParaSite" id="PSU_v2.g12398.t1"/>
    </source>
</evidence>
<dbReference type="Proteomes" id="UP000887577">
    <property type="component" value="Unplaced"/>
</dbReference>
<reference evidence="2" key="1">
    <citation type="submission" date="2022-11" db="UniProtKB">
        <authorList>
            <consortium name="WormBaseParasite"/>
        </authorList>
    </citation>
    <scope>IDENTIFICATION</scope>
</reference>
<dbReference type="WBParaSite" id="PSU_v2.g12398.t1">
    <property type="protein sequence ID" value="PSU_v2.g12398.t1"/>
    <property type="gene ID" value="PSU_v2.g12398"/>
</dbReference>
<keyword evidence="1" id="KW-1185">Reference proteome</keyword>